<evidence type="ECO:0000313" key="4">
    <source>
        <dbReference type="EMBL" id="CAL4776737.1"/>
    </source>
</evidence>
<dbReference type="EMBL" id="CAMXCT010001369">
    <property type="protein sequence ID" value="CAI3989425.1"/>
    <property type="molecule type" value="Genomic_DNA"/>
</dbReference>
<dbReference type="Proteomes" id="UP001152797">
    <property type="component" value="Unassembled WGS sequence"/>
</dbReference>
<dbReference type="CDD" id="cd22997">
    <property type="entry name" value="GT_LH"/>
    <property type="match status" value="1"/>
</dbReference>
<dbReference type="Pfam" id="PF25342">
    <property type="entry name" value="GT_PLOD"/>
    <property type="match status" value="1"/>
</dbReference>
<reference evidence="2" key="1">
    <citation type="submission" date="2022-10" db="EMBL/GenBank/DDBJ databases">
        <authorList>
            <person name="Chen Y."/>
            <person name="Dougan E. K."/>
            <person name="Chan C."/>
            <person name="Rhodes N."/>
            <person name="Thang M."/>
        </authorList>
    </citation>
    <scope>NUCLEOTIDE SEQUENCE</scope>
</reference>
<dbReference type="EMBL" id="CAMXCT030001369">
    <property type="protein sequence ID" value="CAL4776737.1"/>
    <property type="molecule type" value="Genomic_DNA"/>
</dbReference>
<evidence type="ECO:0000313" key="3">
    <source>
        <dbReference type="EMBL" id="CAL1142800.1"/>
    </source>
</evidence>
<protein>
    <submittedName>
        <fullName evidence="4">Glycosyltransferase</fullName>
    </submittedName>
</protein>
<dbReference type="InterPro" id="IPR057589">
    <property type="entry name" value="GT_PLOD"/>
</dbReference>
<reference evidence="3" key="2">
    <citation type="submission" date="2024-04" db="EMBL/GenBank/DDBJ databases">
        <authorList>
            <person name="Chen Y."/>
            <person name="Shah S."/>
            <person name="Dougan E. K."/>
            <person name="Thang M."/>
            <person name="Chan C."/>
        </authorList>
    </citation>
    <scope>NUCLEOTIDE SEQUENCE [LARGE SCALE GENOMIC DNA]</scope>
</reference>
<dbReference type="EMBL" id="CAMXCT020001369">
    <property type="protein sequence ID" value="CAL1142800.1"/>
    <property type="molecule type" value="Genomic_DNA"/>
</dbReference>
<comment type="caution">
    <text evidence="2">The sequence shown here is derived from an EMBL/GenBank/DDBJ whole genome shotgun (WGS) entry which is preliminary data.</text>
</comment>
<dbReference type="OrthoDB" id="408486at2759"/>
<keyword evidence="5" id="KW-1185">Reference proteome</keyword>
<name>A0A9P1CDB0_9DINO</name>
<sequence length="490" mass="56180">MPWRFLPLGFLPTIKAGAWQDAMRTTEDFEAMTGSSNAQVISFVTAIDPFALTRTNLLEKFPLKAAMVTLLGLEAQTKAWSNLRKVELLHQHVALLPPQKVVFAIDFFDVMWFGCKTDLVETFKSFNRSMVFSAELFPYPMTEAALDRLERSDGYPVLGKRTEPLRTLREKTYKYLNSGCVAGYASALKLATGRILQHDGLNQYVTYSRLAANDDERKQMQMGSDDQIAWHTYALHHPDEIALDYDADLFLSAFGTELPDYSFRAGQVWLKPFNRYLCFAHGNGASNLAVHVAELQQMAESFPRLQPDNCSLMRQRHKEVRGMQVWELFCDWHMLRALAMKPFPPFPRRWRNLEKKSWTRERMGKGIRSGCKARRILGVSLKATSQYQSAPKQHTAYSSFQQFFVCSFQVQVLRFLSYLAVASEMIQRPVVCVAAFHIFSSSQFKRFLPLTRKCTAVKMMVFNIVQQNMCHLPGLLVLTRSKVGQRMLKV</sequence>
<proteinExistence type="predicted"/>
<evidence type="ECO:0000313" key="2">
    <source>
        <dbReference type="EMBL" id="CAI3989425.1"/>
    </source>
</evidence>
<feature type="domain" description="PLOD1-3-like GT" evidence="1">
    <location>
        <begin position="84"/>
        <end position="229"/>
    </location>
</feature>
<organism evidence="2">
    <name type="scientific">Cladocopium goreaui</name>
    <dbReference type="NCBI Taxonomy" id="2562237"/>
    <lineage>
        <taxon>Eukaryota</taxon>
        <taxon>Sar</taxon>
        <taxon>Alveolata</taxon>
        <taxon>Dinophyceae</taxon>
        <taxon>Suessiales</taxon>
        <taxon>Symbiodiniaceae</taxon>
        <taxon>Cladocopium</taxon>
    </lineage>
</organism>
<gene>
    <name evidence="2" type="ORF">C1SCF055_LOCUS16502</name>
</gene>
<accession>A0A9P1CDB0</accession>
<evidence type="ECO:0000313" key="5">
    <source>
        <dbReference type="Proteomes" id="UP001152797"/>
    </source>
</evidence>
<dbReference type="AlphaFoldDB" id="A0A9P1CDB0"/>
<evidence type="ECO:0000259" key="1">
    <source>
        <dbReference type="Pfam" id="PF25342"/>
    </source>
</evidence>